<organism evidence="3">
    <name type="scientific">uncultured Dysgonomonas sp</name>
    <dbReference type="NCBI Taxonomy" id="206096"/>
    <lineage>
        <taxon>Bacteria</taxon>
        <taxon>Pseudomonadati</taxon>
        <taxon>Bacteroidota</taxon>
        <taxon>Bacteroidia</taxon>
        <taxon>Bacteroidales</taxon>
        <taxon>Dysgonomonadaceae</taxon>
        <taxon>Dysgonomonas</taxon>
        <taxon>environmental samples</taxon>
    </lineage>
</organism>
<dbReference type="Pfam" id="PF14355">
    <property type="entry name" value="Abi_C"/>
    <property type="match status" value="1"/>
</dbReference>
<evidence type="ECO:0000259" key="2">
    <source>
        <dbReference type="Pfam" id="PF14355"/>
    </source>
</evidence>
<feature type="domain" description="Abortive infection protein-like C-terminal" evidence="2">
    <location>
        <begin position="67"/>
        <end position="141"/>
    </location>
</feature>
<evidence type="ECO:0000313" key="3">
    <source>
        <dbReference type="EMBL" id="SBW02771.1"/>
    </source>
</evidence>
<feature type="coiled-coil region" evidence="1">
    <location>
        <begin position="72"/>
        <end position="106"/>
    </location>
</feature>
<protein>
    <recommendedName>
        <fullName evidence="2">Abortive infection protein-like C-terminal domain-containing protein</fullName>
    </recommendedName>
</protein>
<gene>
    <name evidence="3" type="ORF">KL86DYS2_12317</name>
</gene>
<evidence type="ECO:0000256" key="1">
    <source>
        <dbReference type="SAM" id="Coils"/>
    </source>
</evidence>
<dbReference type="EMBL" id="FLUL01000001">
    <property type="protein sequence ID" value="SBW02771.1"/>
    <property type="molecule type" value="Genomic_DNA"/>
</dbReference>
<accession>A0A212JTI4</accession>
<dbReference type="InterPro" id="IPR026001">
    <property type="entry name" value="Abi-like_C"/>
</dbReference>
<sequence>MLWIKEYISKMPSFNTFNRHVSTIEESVEMNPALCIDTCKSLVEGICKTILTNKNTNYSQDAKFQVLVKQTVEALMLSVESHKERYSELARRISSVMQEISEIRNKSGFASHGQDIKSVSVNSSLALFTYKISDAIGGFMLHYYFAHNQPKSNNRIHYEDCQQFNEQFDELNPMTVGELVLSSSEALYSQDYEAYKEEYLYYLECRQNGNDY</sequence>
<reference evidence="3" key="1">
    <citation type="submission" date="2016-04" db="EMBL/GenBank/DDBJ databases">
        <authorList>
            <person name="Evans L.H."/>
            <person name="Alamgir A."/>
            <person name="Owens N."/>
            <person name="Weber N.D."/>
            <person name="Virtaneva K."/>
            <person name="Barbian K."/>
            <person name="Babar A."/>
            <person name="Rosenke K."/>
        </authorList>
    </citation>
    <scope>NUCLEOTIDE SEQUENCE</scope>
    <source>
        <strain evidence="3">86-2</strain>
    </source>
</reference>
<proteinExistence type="predicted"/>
<name>A0A212JTI4_9BACT</name>
<dbReference type="RefSeq" id="WP_296949929.1">
    <property type="nucleotide sequence ID" value="NZ_LT599021.1"/>
</dbReference>
<keyword evidence="1" id="KW-0175">Coiled coil</keyword>
<dbReference type="AlphaFoldDB" id="A0A212JTI4"/>